<feature type="region of interest" description="Disordered" evidence="1">
    <location>
        <begin position="57"/>
        <end position="88"/>
    </location>
</feature>
<organism evidence="2">
    <name type="scientific">Anguilla anguilla</name>
    <name type="common">European freshwater eel</name>
    <name type="synonym">Muraena anguilla</name>
    <dbReference type="NCBI Taxonomy" id="7936"/>
    <lineage>
        <taxon>Eukaryota</taxon>
        <taxon>Metazoa</taxon>
        <taxon>Chordata</taxon>
        <taxon>Craniata</taxon>
        <taxon>Vertebrata</taxon>
        <taxon>Euteleostomi</taxon>
        <taxon>Actinopterygii</taxon>
        <taxon>Neopterygii</taxon>
        <taxon>Teleostei</taxon>
        <taxon>Anguilliformes</taxon>
        <taxon>Anguillidae</taxon>
        <taxon>Anguilla</taxon>
    </lineage>
</organism>
<evidence type="ECO:0000313" key="2">
    <source>
        <dbReference type="EMBL" id="JAH78483.1"/>
    </source>
</evidence>
<evidence type="ECO:0000256" key="1">
    <source>
        <dbReference type="SAM" id="MobiDB-lite"/>
    </source>
</evidence>
<reference evidence="2" key="2">
    <citation type="journal article" date="2015" name="Fish Shellfish Immunol.">
        <title>Early steps in the European eel (Anguilla anguilla)-Vibrio vulnificus interaction in the gills: Role of the RtxA13 toxin.</title>
        <authorList>
            <person name="Callol A."/>
            <person name="Pajuelo D."/>
            <person name="Ebbesson L."/>
            <person name="Teles M."/>
            <person name="MacKenzie S."/>
            <person name="Amaro C."/>
        </authorList>
    </citation>
    <scope>NUCLEOTIDE SEQUENCE</scope>
</reference>
<proteinExistence type="predicted"/>
<reference evidence="2" key="1">
    <citation type="submission" date="2014-11" db="EMBL/GenBank/DDBJ databases">
        <authorList>
            <person name="Amaro Gonzalez C."/>
        </authorList>
    </citation>
    <scope>NUCLEOTIDE SEQUENCE</scope>
</reference>
<name>A0A0E9VML7_ANGAN</name>
<dbReference type="EMBL" id="GBXM01030094">
    <property type="protein sequence ID" value="JAH78483.1"/>
    <property type="molecule type" value="Transcribed_RNA"/>
</dbReference>
<dbReference type="AlphaFoldDB" id="A0A0E9VML7"/>
<accession>A0A0E9VML7</accession>
<protein>
    <submittedName>
        <fullName evidence="2">Uncharacterized protein</fullName>
    </submittedName>
</protein>
<sequence length="88" mass="9510">MAATLCGKLLLRQGWLPVTHCVRHGSKAVTRHRKPMHFLKQKPLGCHRVRSSQTFSLKAPCPPGQTTPGGKWLGGASEEGGAVHFPGM</sequence>